<dbReference type="RefSeq" id="WP_096236727.1">
    <property type="nucleotide sequence ID" value="NZ_CP023422.1"/>
</dbReference>
<organism evidence="3 4">
    <name type="scientific">Janthinobacterium svalbardensis</name>
    <dbReference type="NCBI Taxonomy" id="368607"/>
    <lineage>
        <taxon>Bacteria</taxon>
        <taxon>Pseudomonadati</taxon>
        <taxon>Pseudomonadota</taxon>
        <taxon>Betaproteobacteria</taxon>
        <taxon>Burkholderiales</taxon>
        <taxon>Oxalobacteraceae</taxon>
        <taxon>Janthinobacterium</taxon>
    </lineage>
</organism>
<dbReference type="SUPFAM" id="SSF160991">
    <property type="entry name" value="CV3147-like"/>
    <property type="match status" value="1"/>
</dbReference>
<feature type="domain" description="S-Me-THD-like C-terminal" evidence="2">
    <location>
        <begin position="190"/>
        <end position="373"/>
    </location>
</feature>
<dbReference type="InterPro" id="IPR027479">
    <property type="entry name" value="S-Me-THD_N_sf"/>
</dbReference>
<dbReference type="Proteomes" id="UP000218437">
    <property type="component" value="Chromosome"/>
</dbReference>
<gene>
    <name evidence="3" type="ORF">CNX70_21105</name>
</gene>
<evidence type="ECO:0000313" key="4">
    <source>
        <dbReference type="Proteomes" id="UP000218437"/>
    </source>
</evidence>
<feature type="domain" description="S-Me-THD N-terminal" evidence="1">
    <location>
        <begin position="8"/>
        <end position="167"/>
    </location>
</feature>
<dbReference type="AlphaFoldDB" id="A0A290WZR0"/>
<dbReference type="EMBL" id="CP023422">
    <property type="protein sequence ID" value="ATD62364.1"/>
    <property type="molecule type" value="Genomic_DNA"/>
</dbReference>
<dbReference type="InterPro" id="IPR048350">
    <property type="entry name" value="S-Me-THD-like_C"/>
</dbReference>
<keyword evidence="4" id="KW-1185">Reference proteome</keyword>
<dbReference type="InterPro" id="IPR010318">
    <property type="entry name" value="S-Me-THD_N"/>
</dbReference>
<dbReference type="InterPro" id="IPR024071">
    <property type="entry name" value="S-Me-THD_C_sf"/>
</dbReference>
<accession>A0A290WZR0</accession>
<dbReference type="Pfam" id="PF20906">
    <property type="entry name" value="S-Me-THD_C"/>
    <property type="match status" value="1"/>
</dbReference>
<evidence type="ECO:0008006" key="5">
    <source>
        <dbReference type="Google" id="ProtNLM"/>
    </source>
</evidence>
<name>A0A290WZR0_9BURK</name>
<protein>
    <recommendedName>
        <fullName evidence="5">DUF917 domain-containing protein</fullName>
    </recommendedName>
</protein>
<dbReference type="Gene3D" id="2.40.390.10">
    <property type="entry name" value="CV3147-like"/>
    <property type="match status" value="1"/>
</dbReference>
<dbReference type="Gene3D" id="3.40.1610.10">
    <property type="entry name" value="CV3147-like domain"/>
    <property type="match status" value="1"/>
</dbReference>
<evidence type="ECO:0000259" key="1">
    <source>
        <dbReference type="Pfam" id="PF06032"/>
    </source>
</evidence>
<sequence>MSYLLNHDDLESLLLGACFFGSGGGGTLTSARSLLAQFHAGDYYPRAQVRVVSVDEATDGDTVMVAYLGSPVAINGAHFPQGPVGAVIAVRERLAREKRTLSYLAPPESGALGFLVACLVAAHLGLAVIDADGAGRAVPSLPQLTYAAAQISPRPAFLVSQSGLRVELDVEPSEGENGAQSQRQDVATIIDQMMRPIVSQADFKQFGGLAMWIMAPAELARALPVRGTLGRALRLGRELQAGRLRSADELVNYLALQFDVRARPLFPQGTFVAAEAESRNGFDLGKITIRAGDRLCTVLYQNESLLVWDSSRSSPICMAPDTISYFVEGDGQAVYSNGDLLLPDGTLNPALLQRKVTLLGLEANPVLRERNGLILNSFMQLLNTIGYLGPYVPLTGNASTAAGSAA</sequence>
<dbReference type="Pfam" id="PF06032">
    <property type="entry name" value="S-Me-THD_N"/>
    <property type="match status" value="1"/>
</dbReference>
<proteinExistence type="predicted"/>
<evidence type="ECO:0000313" key="3">
    <source>
        <dbReference type="EMBL" id="ATD62364.1"/>
    </source>
</evidence>
<reference evidence="3 4" key="1">
    <citation type="submission" date="2017-09" db="EMBL/GenBank/DDBJ databases">
        <title>Complete genome sequence of Janthinobacterium svalbardensis PAMC 27463.</title>
        <authorList>
            <person name="Cho Y.-J."/>
            <person name="Cho A."/>
            <person name="Kim O.-S."/>
            <person name="Lee J.-I."/>
        </authorList>
    </citation>
    <scope>NUCLEOTIDE SEQUENCE [LARGE SCALE GENOMIC DNA]</scope>
    <source>
        <strain evidence="3 4">PAMC 27463</strain>
    </source>
</reference>
<dbReference type="KEGG" id="jsv:CNX70_21105"/>
<evidence type="ECO:0000259" key="2">
    <source>
        <dbReference type="Pfam" id="PF20906"/>
    </source>
</evidence>